<dbReference type="NCBIfam" id="TIGR01167">
    <property type="entry name" value="LPXTG_anchor"/>
    <property type="match status" value="1"/>
</dbReference>
<protein>
    <submittedName>
        <fullName evidence="4">LPXTG cell wall anchor domain-containing protein</fullName>
    </submittedName>
</protein>
<comment type="caution">
    <text evidence="4">The sequence shown here is derived from an EMBL/GenBank/DDBJ whole genome shotgun (WGS) entry which is preliminary data.</text>
</comment>
<accession>A0ABT2K142</accession>
<keyword evidence="3" id="KW-0732">Signal</keyword>
<feature type="compositionally biased region" description="Low complexity" evidence="1">
    <location>
        <begin position="242"/>
        <end position="257"/>
    </location>
</feature>
<gene>
    <name evidence="4" type="ORF">LHJ74_28935</name>
</gene>
<proteinExistence type="predicted"/>
<dbReference type="EMBL" id="JAJAGO010000016">
    <property type="protein sequence ID" value="MCT2593885.1"/>
    <property type="molecule type" value="Genomic_DNA"/>
</dbReference>
<sequence>MTQHTGHSPLTRRAGVAGAFAALLLATAGQAHAKDTPAPPRAPAAFELAEARKAVTATESDKVLARFFARDGAVSRSAADPKAQGATVPVYFLSADFVRGDTGAPVAELEFLATRTTSSDGQVASVWTAATDGAWRVVNIATGDDETAFAAKGARKAAGGTVFREPQIDAWYVLDGDRVLPLDAHARKAVGTRGTTVDAYRQRVHEAYGDKLPGSGYDRKGSAGGFGPQKAPAAGAEQPARTAAASTSPSTGEVTPTLLTGAGAVTAAAAAGAWLLRRRGRGSTA</sequence>
<feature type="region of interest" description="Disordered" evidence="1">
    <location>
        <begin position="210"/>
        <end position="257"/>
    </location>
</feature>
<keyword evidence="2" id="KW-1133">Transmembrane helix</keyword>
<keyword evidence="2" id="KW-0812">Transmembrane</keyword>
<dbReference type="InterPro" id="IPR006311">
    <property type="entry name" value="TAT_signal"/>
</dbReference>
<evidence type="ECO:0000256" key="1">
    <source>
        <dbReference type="SAM" id="MobiDB-lite"/>
    </source>
</evidence>
<keyword evidence="5" id="KW-1185">Reference proteome</keyword>
<evidence type="ECO:0000313" key="5">
    <source>
        <dbReference type="Proteomes" id="UP001156389"/>
    </source>
</evidence>
<organism evidence="4 5">
    <name type="scientific">Streptomyces gossypii</name>
    <dbReference type="NCBI Taxonomy" id="2883101"/>
    <lineage>
        <taxon>Bacteria</taxon>
        <taxon>Bacillati</taxon>
        <taxon>Actinomycetota</taxon>
        <taxon>Actinomycetes</taxon>
        <taxon>Kitasatosporales</taxon>
        <taxon>Streptomycetaceae</taxon>
        <taxon>Streptomyces</taxon>
    </lineage>
</organism>
<dbReference type="PROSITE" id="PS51318">
    <property type="entry name" value="TAT"/>
    <property type="match status" value="1"/>
</dbReference>
<reference evidence="4 5" key="1">
    <citation type="submission" date="2021-10" db="EMBL/GenBank/DDBJ databases">
        <title>Streptomyces gossypii sp. nov., isolated from soil collected from cotton field.</title>
        <authorList>
            <person name="Ge X."/>
            <person name="Chen X."/>
            <person name="Liu W."/>
        </authorList>
    </citation>
    <scope>NUCLEOTIDE SEQUENCE [LARGE SCALE GENOMIC DNA]</scope>
    <source>
        <strain evidence="4 5">N2-109</strain>
    </source>
</reference>
<keyword evidence="2" id="KW-0472">Membrane</keyword>
<evidence type="ECO:0000256" key="2">
    <source>
        <dbReference type="SAM" id="Phobius"/>
    </source>
</evidence>
<evidence type="ECO:0000313" key="4">
    <source>
        <dbReference type="EMBL" id="MCT2593885.1"/>
    </source>
</evidence>
<dbReference type="Proteomes" id="UP001156389">
    <property type="component" value="Unassembled WGS sequence"/>
</dbReference>
<feature type="transmembrane region" description="Helical" evidence="2">
    <location>
        <begin position="258"/>
        <end position="276"/>
    </location>
</feature>
<dbReference type="RefSeq" id="WP_260221177.1">
    <property type="nucleotide sequence ID" value="NZ_JAJAGO010000016.1"/>
</dbReference>
<feature type="signal peptide" evidence="3">
    <location>
        <begin position="1"/>
        <end position="33"/>
    </location>
</feature>
<feature type="chain" id="PRO_5045367185" evidence="3">
    <location>
        <begin position="34"/>
        <end position="285"/>
    </location>
</feature>
<evidence type="ECO:0000256" key="3">
    <source>
        <dbReference type="SAM" id="SignalP"/>
    </source>
</evidence>
<name>A0ABT2K142_9ACTN</name>